<proteinExistence type="predicted"/>
<dbReference type="InterPro" id="IPR052935">
    <property type="entry name" value="Mg2+_PAP"/>
</dbReference>
<feature type="domain" description="Phosphatidate phosphatase APP1 catalytic" evidence="1">
    <location>
        <begin position="132"/>
        <end position="287"/>
    </location>
</feature>
<name>A0ABS7WX89_9GAMM</name>
<dbReference type="InterPro" id="IPR019236">
    <property type="entry name" value="APP1_cat"/>
</dbReference>
<keyword evidence="3" id="KW-1185">Reference proteome</keyword>
<dbReference type="Proteomes" id="UP001319883">
    <property type="component" value="Unassembled WGS sequence"/>
</dbReference>
<organism evidence="2 3">
    <name type="scientific">Modicisalibacter tunisiensis</name>
    <dbReference type="NCBI Taxonomy" id="390637"/>
    <lineage>
        <taxon>Bacteria</taxon>
        <taxon>Pseudomonadati</taxon>
        <taxon>Pseudomonadota</taxon>
        <taxon>Gammaproteobacteria</taxon>
        <taxon>Oceanospirillales</taxon>
        <taxon>Halomonadaceae</taxon>
        <taxon>Modicisalibacter</taxon>
    </lineage>
</organism>
<dbReference type="PANTHER" id="PTHR28208:SF3">
    <property type="entry name" value="PHOSPHATIDATE PHOSPHATASE APP1"/>
    <property type="match status" value="1"/>
</dbReference>
<protein>
    <submittedName>
        <fullName evidence="2">DUF2183 domain-containing protein</fullName>
    </submittedName>
</protein>
<evidence type="ECO:0000313" key="2">
    <source>
        <dbReference type="EMBL" id="MBZ9567237.1"/>
    </source>
</evidence>
<dbReference type="EMBL" id="JAGXFD010000001">
    <property type="protein sequence ID" value="MBZ9567237.1"/>
    <property type="molecule type" value="Genomic_DNA"/>
</dbReference>
<gene>
    <name evidence="2" type="ORF">KGQ91_06015</name>
</gene>
<comment type="caution">
    <text evidence="2">The sequence shown here is derived from an EMBL/GenBank/DDBJ whole genome shotgun (WGS) entry which is preliminary data.</text>
</comment>
<reference evidence="2 3" key="1">
    <citation type="submission" date="2021-05" db="EMBL/GenBank/DDBJ databases">
        <title>Petroleum and Energy Research Collection (APPE): ex situ preservation of microbial diversity associated with the oil industry and exploitation of its biotechnological potential.</title>
        <authorList>
            <person name="Paixao C.T.M."/>
            <person name="Gomes M.B."/>
            <person name="Oliveira V.M."/>
        </authorList>
    </citation>
    <scope>NUCLEOTIDE SEQUENCE [LARGE SCALE GENOMIC DNA]</scope>
    <source>
        <strain evidence="2 3">LIT2</strain>
    </source>
</reference>
<dbReference type="PANTHER" id="PTHR28208">
    <property type="entry name" value="PHOSPHATIDATE PHOSPHATASE APP1"/>
    <property type="match status" value="1"/>
</dbReference>
<evidence type="ECO:0000259" key="1">
    <source>
        <dbReference type="Pfam" id="PF09949"/>
    </source>
</evidence>
<evidence type="ECO:0000313" key="3">
    <source>
        <dbReference type="Proteomes" id="UP001319883"/>
    </source>
</evidence>
<sequence>MKSDRGRGGIVVHAYRGYGTAHEVYLMGRVFHQPSLGLPLAEGTLARDVADVVRRGVRWGVGEAAVTLRLNGSTLTVTTDRDGYYDARMRLDTPLPLDHSWHHADLDVHVDGAHTVSERAEIYVPPPTVDLAVISDIDDTVMYTGVANKLKMAYRLFLEKADRRTAFPGVAAFYQALFDGTDGQRRRPMLYVSRGPWSIYEILEAFFQRNRIPVGPILFLREWGLTLQRPWPRKASDHKVMVIERMLALYDTLPFVLIGDSGQEDPETYARLVHDHPGRIRAIYIRDVDHSAARKADIARLAEEVDAHDCTLLLADSSLGMAEHAFRHGLISADGLAAVRHSPD</sequence>
<dbReference type="Pfam" id="PF09949">
    <property type="entry name" value="APP1_cat"/>
    <property type="match status" value="1"/>
</dbReference>
<accession>A0ABS7WX89</accession>